<organism evidence="2 3">
    <name type="scientific">Cohnella zeiphila</name>
    <dbReference type="NCBI Taxonomy" id="2761120"/>
    <lineage>
        <taxon>Bacteria</taxon>
        <taxon>Bacillati</taxon>
        <taxon>Bacillota</taxon>
        <taxon>Bacilli</taxon>
        <taxon>Bacillales</taxon>
        <taxon>Paenibacillaceae</taxon>
        <taxon>Cohnella</taxon>
    </lineage>
</organism>
<dbReference type="SUPFAM" id="SSF81901">
    <property type="entry name" value="HCP-like"/>
    <property type="match status" value="1"/>
</dbReference>
<dbReference type="Proteomes" id="UP000564644">
    <property type="component" value="Unassembled WGS sequence"/>
</dbReference>
<keyword evidence="2" id="KW-0808">Transferase</keyword>
<dbReference type="RefSeq" id="WP_185133481.1">
    <property type="nucleotide sequence ID" value="NZ_JACJVO010000056.1"/>
</dbReference>
<comment type="caution">
    <text evidence="2">The sequence shown here is derived from an EMBL/GenBank/DDBJ whole genome shotgun (WGS) entry which is preliminary data.</text>
</comment>
<dbReference type="CDD" id="cd02511">
    <property type="entry name" value="Beta4Glucosyltransferase"/>
    <property type="match status" value="1"/>
</dbReference>
<evidence type="ECO:0000313" key="3">
    <source>
        <dbReference type="Proteomes" id="UP000564644"/>
    </source>
</evidence>
<feature type="domain" description="Glycosyltransferase 2-like" evidence="1">
    <location>
        <begin position="5"/>
        <end position="142"/>
    </location>
</feature>
<sequence length="371" mass="43248">MITVSLCMIVKNEEETIGRCLDSVRDLVDEINIVDTGSTDRTKEIVSRYTDRIYDFEWIRDFAAARNYSFDQATQEYVFWLDADDVLLEPDRERFLELKDTLDPRIDSVIMNYVLSRDASGNPHNVTRHNRLVKRSIGPRWIYPIHEILVVRGSLLFSPVEITHAPILEKRNRTRNLAILQEHIRKDGPSRRTEFYLANELFDNERHDEALAAYESFLEGSVENFEDHIAACGMLAHLYHERGETDRELRYLFKTFEYDVPRADYCCQIGLWFEQKGEYRQAAFWYEVAAGQDIPVDYFGLMNFVCWTWVPHVQLTLCYGKLGELSKALEHNEKALEYFPDDPNLQANKGKLEAIMKQQRQQSAKAAGDAP</sequence>
<accession>A0A7X0STI5</accession>
<dbReference type="EMBL" id="JACJVO010000056">
    <property type="protein sequence ID" value="MBB6735837.1"/>
    <property type="molecule type" value="Genomic_DNA"/>
</dbReference>
<evidence type="ECO:0000313" key="2">
    <source>
        <dbReference type="EMBL" id="MBB6735837.1"/>
    </source>
</evidence>
<evidence type="ECO:0000259" key="1">
    <source>
        <dbReference type="Pfam" id="PF00535"/>
    </source>
</evidence>
<dbReference type="GO" id="GO:0016740">
    <property type="term" value="F:transferase activity"/>
    <property type="evidence" value="ECO:0007669"/>
    <property type="project" value="UniProtKB-KW"/>
</dbReference>
<dbReference type="PANTHER" id="PTHR43630:SF2">
    <property type="entry name" value="GLYCOSYLTRANSFERASE"/>
    <property type="match status" value="1"/>
</dbReference>
<dbReference type="Gene3D" id="1.25.40.10">
    <property type="entry name" value="Tetratricopeptide repeat domain"/>
    <property type="match status" value="2"/>
</dbReference>
<dbReference type="AlphaFoldDB" id="A0A7X0STI5"/>
<dbReference type="InterPro" id="IPR029044">
    <property type="entry name" value="Nucleotide-diphossugar_trans"/>
</dbReference>
<dbReference type="PANTHER" id="PTHR43630">
    <property type="entry name" value="POLY-BETA-1,6-N-ACETYL-D-GLUCOSAMINE SYNTHASE"/>
    <property type="match status" value="1"/>
</dbReference>
<dbReference type="InterPro" id="IPR001173">
    <property type="entry name" value="Glyco_trans_2-like"/>
</dbReference>
<dbReference type="InterPro" id="IPR011990">
    <property type="entry name" value="TPR-like_helical_dom_sf"/>
</dbReference>
<gene>
    <name evidence="2" type="ORF">H7C18_33490</name>
</gene>
<protein>
    <submittedName>
        <fullName evidence="2">Glycosyltransferase</fullName>
    </submittedName>
</protein>
<dbReference type="Gene3D" id="3.90.550.10">
    <property type="entry name" value="Spore Coat Polysaccharide Biosynthesis Protein SpsA, Chain A"/>
    <property type="match status" value="1"/>
</dbReference>
<keyword evidence="3" id="KW-1185">Reference proteome</keyword>
<dbReference type="Pfam" id="PF00535">
    <property type="entry name" value="Glycos_transf_2"/>
    <property type="match status" value="1"/>
</dbReference>
<proteinExistence type="predicted"/>
<reference evidence="2 3" key="1">
    <citation type="submission" date="2020-08" db="EMBL/GenBank/DDBJ databases">
        <title>Cohnella phylogeny.</title>
        <authorList>
            <person name="Dunlap C."/>
        </authorList>
    </citation>
    <scope>NUCLEOTIDE SEQUENCE [LARGE SCALE GENOMIC DNA]</scope>
    <source>
        <strain evidence="2 3">CBP 2801</strain>
    </source>
</reference>
<dbReference type="SUPFAM" id="SSF53448">
    <property type="entry name" value="Nucleotide-diphospho-sugar transferases"/>
    <property type="match status" value="1"/>
</dbReference>
<name>A0A7X0STI5_9BACL</name>